<reference evidence="1" key="2">
    <citation type="journal article" date="2022" name="Microbiol. Resour. Announc.">
        <title>Whole-Genome Sequence of Entomortierella parvispora E1425, a Mucoromycotan Fungus Associated with Burkholderiaceae-Related Endosymbiotic Bacteria.</title>
        <authorList>
            <person name="Herlambang A."/>
            <person name="Guo Y."/>
            <person name="Takashima Y."/>
            <person name="Narisawa K."/>
            <person name="Ohta H."/>
            <person name="Nishizawa T."/>
        </authorList>
    </citation>
    <scope>NUCLEOTIDE SEQUENCE</scope>
    <source>
        <strain evidence="1">E1425</strain>
    </source>
</reference>
<dbReference type="Proteomes" id="UP000827284">
    <property type="component" value="Unassembled WGS sequence"/>
</dbReference>
<keyword evidence="2" id="KW-1185">Reference proteome</keyword>
<evidence type="ECO:0000313" key="1">
    <source>
        <dbReference type="EMBL" id="GJJ77515.1"/>
    </source>
</evidence>
<sequence length="105" mass="11684">MPLVKSTGSTQRGATLTFSRRRLDAFGSSRKTWVELHVVQKELEDRAARLWPKRDCRSGIAVRTHLGSLAFCSPQKTSGETCSTNFLRQLQQGHLAGSDRSCTGY</sequence>
<organism evidence="1 2">
    <name type="scientific">Entomortierella parvispora</name>
    <dbReference type="NCBI Taxonomy" id="205924"/>
    <lineage>
        <taxon>Eukaryota</taxon>
        <taxon>Fungi</taxon>
        <taxon>Fungi incertae sedis</taxon>
        <taxon>Mucoromycota</taxon>
        <taxon>Mortierellomycotina</taxon>
        <taxon>Mortierellomycetes</taxon>
        <taxon>Mortierellales</taxon>
        <taxon>Mortierellaceae</taxon>
        <taxon>Entomortierella</taxon>
    </lineage>
</organism>
<accession>A0A9P3M105</accession>
<dbReference type="EMBL" id="BQFW01000013">
    <property type="protein sequence ID" value="GJJ77515.1"/>
    <property type="molecule type" value="Genomic_DNA"/>
</dbReference>
<name>A0A9P3M105_9FUNG</name>
<evidence type="ECO:0000313" key="2">
    <source>
        <dbReference type="Proteomes" id="UP000827284"/>
    </source>
</evidence>
<comment type="caution">
    <text evidence="1">The sequence shown here is derived from an EMBL/GenBank/DDBJ whole genome shotgun (WGS) entry which is preliminary data.</text>
</comment>
<gene>
    <name evidence="1" type="ORF">EMPS_09874</name>
</gene>
<dbReference type="AlphaFoldDB" id="A0A9P3M105"/>
<protein>
    <submittedName>
        <fullName evidence="1">Uncharacterized protein</fullName>
    </submittedName>
</protein>
<proteinExistence type="predicted"/>
<reference evidence="1" key="1">
    <citation type="submission" date="2021-11" db="EMBL/GenBank/DDBJ databases">
        <authorList>
            <person name="Herlambang A."/>
            <person name="Guo Y."/>
            <person name="Takashima Y."/>
            <person name="Nishizawa T."/>
        </authorList>
    </citation>
    <scope>NUCLEOTIDE SEQUENCE</scope>
    <source>
        <strain evidence="1">E1425</strain>
    </source>
</reference>